<organism evidence="2 3">
    <name type="scientific">Candidatus Woesebacteria bacterium GW2011_GWB1_44_11b</name>
    <dbReference type="NCBI Taxonomy" id="1618580"/>
    <lineage>
        <taxon>Bacteria</taxon>
        <taxon>Candidatus Woeseibacteriota</taxon>
    </lineage>
</organism>
<proteinExistence type="predicted"/>
<dbReference type="Pfam" id="PF00550">
    <property type="entry name" value="PP-binding"/>
    <property type="match status" value="1"/>
</dbReference>
<evidence type="ECO:0000313" key="3">
    <source>
        <dbReference type="Proteomes" id="UP000034192"/>
    </source>
</evidence>
<protein>
    <recommendedName>
        <fullName evidence="1">Carrier domain-containing protein</fullName>
    </recommendedName>
</protein>
<name>A0A0G1JEK7_9BACT</name>
<dbReference type="AlphaFoldDB" id="A0A0G1JEK7"/>
<dbReference type="EMBL" id="LCHL01000007">
    <property type="protein sequence ID" value="KKT33844.1"/>
    <property type="molecule type" value="Genomic_DNA"/>
</dbReference>
<gene>
    <name evidence="2" type="ORF">UW21_C0007G0006</name>
</gene>
<dbReference type="Gene3D" id="1.10.1200.10">
    <property type="entry name" value="ACP-like"/>
    <property type="match status" value="1"/>
</dbReference>
<accession>A0A0G1JEK7</accession>
<evidence type="ECO:0000313" key="2">
    <source>
        <dbReference type="EMBL" id="KKT33844.1"/>
    </source>
</evidence>
<comment type="caution">
    <text evidence="2">The sequence shown here is derived from an EMBL/GenBank/DDBJ whole genome shotgun (WGS) entry which is preliminary data.</text>
</comment>
<dbReference type="Proteomes" id="UP000034192">
    <property type="component" value="Unassembled WGS sequence"/>
</dbReference>
<evidence type="ECO:0000259" key="1">
    <source>
        <dbReference type="Pfam" id="PF00550"/>
    </source>
</evidence>
<feature type="domain" description="Carrier" evidence="1">
    <location>
        <begin position="7"/>
        <end position="72"/>
    </location>
</feature>
<dbReference type="InterPro" id="IPR036736">
    <property type="entry name" value="ACP-like_sf"/>
</dbReference>
<dbReference type="SUPFAM" id="SSF47336">
    <property type="entry name" value="ACP-like"/>
    <property type="match status" value="1"/>
</dbReference>
<dbReference type="InterPro" id="IPR009081">
    <property type="entry name" value="PP-bd_ACP"/>
</dbReference>
<reference evidence="2 3" key="1">
    <citation type="journal article" date="2015" name="Nature">
        <title>rRNA introns, odd ribosomes, and small enigmatic genomes across a large radiation of phyla.</title>
        <authorList>
            <person name="Brown C.T."/>
            <person name="Hug L.A."/>
            <person name="Thomas B.C."/>
            <person name="Sharon I."/>
            <person name="Castelle C.J."/>
            <person name="Singh A."/>
            <person name="Wilkins M.J."/>
            <person name="Williams K.H."/>
            <person name="Banfield J.F."/>
        </authorList>
    </citation>
    <scope>NUCLEOTIDE SEQUENCE [LARGE SCALE GENOMIC DNA]</scope>
</reference>
<sequence>MSKIEKRVVDLLSAHLGLEPEDIDLMDSFRDDLHMNPSDLAEFSVKAVEEGLLTKPMNFKKIKTVSDLIEHIKTEEEL</sequence>